<evidence type="ECO:0000313" key="1">
    <source>
        <dbReference type="EMBL" id="KAF0687559.1"/>
    </source>
</evidence>
<sequence length="144" mass="16227">MDAIEVRSYMSHGPLVRLRIFRPRWEAPSPPLCAWCHHFPIRCLPPTMKLSFPSPLRFFRRLRGKSSAEEETRKLSPVPLAGASRAFSGHSMMCNVYAPSSSTNDEGCKTCSSCQRKYIPTTSNFKDFCSLDCKSAGYSKLATR</sequence>
<reference evidence="2 3" key="1">
    <citation type="submission" date="2019-03" db="EMBL/GenBank/DDBJ databases">
        <authorList>
            <person name="Gaulin E."/>
            <person name="Dumas B."/>
        </authorList>
    </citation>
    <scope>NUCLEOTIDE SEQUENCE [LARGE SCALE GENOMIC DNA]</scope>
    <source>
        <strain evidence="2">CBS 568.67</strain>
    </source>
</reference>
<evidence type="ECO:0000313" key="3">
    <source>
        <dbReference type="Proteomes" id="UP000332933"/>
    </source>
</evidence>
<proteinExistence type="predicted"/>
<dbReference type="EMBL" id="CAADRA010006926">
    <property type="protein sequence ID" value="VFT97358.1"/>
    <property type="molecule type" value="Genomic_DNA"/>
</dbReference>
<name>A0A485LFN8_9STRA</name>
<dbReference type="Proteomes" id="UP000332933">
    <property type="component" value="Unassembled WGS sequence"/>
</dbReference>
<organism evidence="2 3">
    <name type="scientific">Aphanomyces stellatus</name>
    <dbReference type="NCBI Taxonomy" id="120398"/>
    <lineage>
        <taxon>Eukaryota</taxon>
        <taxon>Sar</taxon>
        <taxon>Stramenopiles</taxon>
        <taxon>Oomycota</taxon>
        <taxon>Saprolegniomycetes</taxon>
        <taxon>Saprolegniales</taxon>
        <taxon>Verrucalvaceae</taxon>
        <taxon>Aphanomyces</taxon>
    </lineage>
</organism>
<evidence type="ECO:0000313" key="2">
    <source>
        <dbReference type="EMBL" id="VFT97358.1"/>
    </source>
</evidence>
<dbReference type="AlphaFoldDB" id="A0A485LFN8"/>
<protein>
    <submittedName>
        <fullName evidence="2">Aste57867_20678 protein</fullName>
    </submittedName>
</protein>
<accession>A0A485LFN8</accession>
<dbReference type="EMBL" id="VJMH01006900">
    <property type="protein sequence ID" value="KAF0687559.1"/>
    <property type="molecule type" value="Genomic_DNA"/>
</dbReference>
<reference evidence="1" key="2">
    <citation type="submission" date="2019-06" db="EMBL/GenBank/DDBJ databases">
        <title>Genomics analysis of Aphanomyces spp. identifies a new class of oomycete effector associated with host adaptation.</title>
        <authorList>
            <person name="Gaulin E."/>
        </authorList>
    </citation>
    <scope>NUCLEOTIDE SEQUENCE</scope>
    <source>
        <strain evidence="1">CBS 578.67</strain>
    </source>
</reference>
<dbReference type="OrthoDB" id="58453at2759"/>
<gene>
    <name evidence="2" type="primary">Aste57867_20678</name>
    <name evidence="1" type="ORF">As57867_020610</name>
    <name evidence="2" type="ORF">ASTE57867_20678</name>
</gene>
<keyword evidence="3" id="KW-1185">Reference proteome</keyword>